<dbReference type="InterPro" id="IPR043129">
    <property type="entry name" value="ATPase_NBD"/>
</dbReference>
<evidence type="ECO:0000313" key="2">
    <source>
        <dbReference type="Proteomes" id="UP000204221"/>
    </source>
</evidence>
<accession>A0A221W8Q3</accession>
<dbReference type="GO" id="GO:0006040">
    <property type="term" value="P:amino sugar metabolic process"/>
    <property type="evidence" value="ECO:0007669"/>
    <property type="project" value="InterPro"/>
</dbReference>
<sequence length="401" mass="40911">MDAVDVVVADLALEGETVSLRPAGGLGVPYPAELRRALGAVVEEGDCSARLLCMLDTRVGQVFAEAALRAIDEYGGGRADLVASLGQTIYHWIEPGSAGAADRCLGTLQLGSPAWIAEAVGLPVVADLRTRDVAAGGHGAPLAGLFDRYWIAGLVGDRLTDDTPIGVLNLGGIANLTVADGAATIAYDVGPANALLDAACADLDPAGPGYDVDGGLAARGRPDPGLLGELLADPYYAAAPPKSTGKEHFNGAYLRARQSAHPAVTPADLLATLVELTSATIGDAVRRHGLSRVVVSGGGARNPTLLRALRARLSPARLILSDSLGMPGDDKEAYLTALLGFLTWHGLPGNLPSATGAVGPRVLGSITPGAGPPRLPAPGAEPVRALRIDHARPDPGPHAAY</sequence>
<dbReference type="GO" id="GO:0016301">
    <property type="term" value="F:kinase activity"/>
    <property type="evidence" value="ECO:0007669"/>
    <property type="project" value="UniProtKB-KW"/>
</dbReference>
<dbReference type="InterPro" id="IPR005338">
    <property type="entry name" value="Anhydro_N_Ac-Mur_kinase"/>
</dbReference>
<keyword evidence="2" id="KW-1185">Reference proteome</keyword>
<keyword evidence="1" id="KW-0808">Transferase</keyword>
<dbReference type="AlphaFoldDB" id="A0A221W8Q3"/>
<dbReference type="GO" id="GO:0009254">
    <property type="term" value="P:peptidoglycan turnover"/>
    <property type="evidence" value="ECO:0007669"/>
    <property type="project" value="InterPro"/>
</dbReference>
<dbReference type="NCBIfam" id="NF007146">
    <property type="entry name" value="PRK09585.2-6"/>
    <property type="match status" value="1"/>
</dbReference>
<reference evidence="1 2" key="1">
    <citation type="submission" date="2017-07" db="EMBL/GenBank/DDBJ databases">
        <title>Complete genome sequence of Actinoalloteichus hoggarensis DSM 45943, type strain of Actinoalloteichus hoggarensis.</title>
        <authorList>
            <person name="Ruckert C."/>
            <person name="Nouioui I."/>
            <person name="Willmese J."/>
            <person name="van Wezel G."/>
            <person name="Klenk H.-P."/>
            <person name="Kalinowski J."/>
            <person name="Zotchev S.B."/>
        </authorList>
    </citation>
    <scope>NUCLEOTIDE SEQUENCE [LARGE SCALE GENOMIC DNA]</scope>
    <source>
        <strain evidence="1 2">DSM 45943</strain>
    </source>
</reference>
<gene>
    <name evidence="1" type="primary">anmK</name>
    <name evidence="1" type="ORF">AHOG_23400</name>
</gene>
<proteinExistence type="predicted"/>
<keyword evidence="1" id="KW-0418">Kinase</keyword>
<dbReference type="EC" id="2.7.1.170" evidence="1"/>
<dbReference type="Proteomes" id="UP000204221">
    <property type="component" value="Chromosome"/>
</dbReference>
<organism evidence="1 2">
    <name type="scientific">Actinoalloteichus hoggarensis</name>
    <dbReference type="NCBI Taxonomy" id="1470176"/>
    <lineage>
        <taxon>Bacteria</taxon>
        <taxon>Bacillati</taxon>
        <taxon>Actinomycetota</taxon>
        <taxon>Actinomycetes</taxon>
        <taxon>Pseudonocardiales</taxon>
        <taxon>Pseudonocardiaceae</taxon>
        <taxon>Actinoalloteichus</taxon>
    </lineage>
</organism>
<name>A0A221W8Q3_9PSEU</name>
<dbReference type="PANTHER" id="PTHR30605:SF0">
    <property type="entry name" value="ANHYDRO-N-ACETYLMURAMIC ACID KINASE"/>
    <property type="match status" value="1"/>
</dbReference>
<dbReference type="KEGG" id="ahg:AHOG_23400"/>
<evidence type="ECO:0000313" key="1">
    <source>
        <dbReference type="EMBL" id="ASO22288.1"/>
    </source>
</evidence>
<dbReference type="SUPFAM" id="SSF53067">
    <property type="entry name" value="Actin-like ATPase domain"/>
    <property type="match status" value="1"/>
</dbReference>
<dbReference type="GO" id="GO:0005524">
    <property type="term" value="F:ATP binding"/>
    <property type="evidence" value="ECO:0007669"/>
    <property type="project" value="InterPro"/>
</dbReference>
<dbReference type="PANTHER" id="PTHR30605">
    <property type="entry name" value="ANHYDRO-N-ACETYLMURAMIC ACID KINASE"/>
    <property type="match status" value="1"/>
</dbReference>
<dbReference type="GO" id="GO:0016773">
    <property type="term" value="F:phosphotransferase activity, alcohol group as acceptor"/>
    <property type="evidence" value="ECO:0007669"/>
    <property type="project" value="InterPro"/>
</dbReference>
<protein>
    <submittedName>
        <fullName evidence="1">Anhydro-N-acetylmuramic acid kinase</fullName>
        <ecNumber evidence="1">2.7.1.170</ecNumber>
    </submittedName>
</protein>
<dbReference type="Pfam" id="PF03702">
    <property type="entry name" value="AnmK"/>
    <property type="match status" value="1"/>
</dbReference>
<dbReference type="Gene3D" id="3.30.420.40">
    <property type="match status" value="2"/>
</dbReference>
<dbReference type="EMBL" id="CP022521">
    <property type="protein sequence ID" value="ASO22288.1"/>
    <property type="molecule type" value="Genomic_DNA"/>
</dbReference>